<keyword evidence="3" id="KW-1185">Reference proteome</keyword>
<dbReference type="Gene3D" id="3.20.10.10">
    <property type="entry name" value="D-amino Acid Aminotransferase, subunit A, domain 2"/>
    <property type="match status" value="1"/>
</dbReference>
<dbReference type="InterPro" id="IPR043132">
    <property type="entry name" value="BCAT-like_C"/>
</dbReference>
<dbReference type="SUPFAM" id="SSF56752">
    <property type="entry name" value="D-aminoacid aminotransferase-like PLP-dependent enzymes"/>
    <property type="match status" value="1"/>
</dbReference>
<dbReference type="InterPro" id="IPR043131">
    <property type="entry name" value="BCAT-like_N"/>
</dbReference>
<dbReference type="Pfam" id="PF01063">
    <property type="entry name" value="Aminotran_4"/>
    <property type="match status" value="1"/>
</dbReference>
<organism evidence="2 3">
    <name type="scientific">Blastococcus goldschmidtiae</name>
    <dbReference type="NCBI Taxonomy" id="3075546"/>
    <lineage>
        <taxon>Bacteria</taxon>
        <taxon>Bacillati</taxon>
        <taxon>Actinomycetota</taxon>
        <taxon>Actinomycetes</taxon>
        <taxon>Geodermatophilales</taxon>
        <taxon>Geodermatophilaceae</taxon>
        <taxon>Blastococcus</taxon>
    </lineage>
</organism>
<dbReference type="InterPro" id="IPR001544">
    <property type="entry name" value="Aminotrans_IV"/>
</dbReference>
<dbReference type="GO" id="GO:0008483">
    <property type="term" value="F:transaminase activity"/>
    <property type="evidence" value="ECO:0007669"/>
    <property type="project" value="UniProtKB-KW"/>
</dbReference>
<accession>A0ABU2K3N8</accession>
<evidence type="ECO:0000313" key="2">
    <source>
        <dbReference type="EMBL" id="MDT0274802.1"/>
    </source>
</evidence>
<dbReference type="PANTHER" id="PTHR42743:SF11">
    <property type="entry name" value="AMINODEOXYCHORISMATE LYASE"/>
    <property type="match status" value="1"/>
</dbReference>
<dbReference type="PANTHER" id="PTHR42743">
    <property type="entry name" value="AMINO-ACID AMINOTRANSFERASE"/>
    <property type="match status" value="1"/>
</dbReference>
<evidence type="ECO:0000256" key="1">
    <source>
        <dbReference type="ARBA" id="ARBA00009320"/>
    </source>
</evidence>
<comment type="caution">
    <text evidence="2">The sequence shown here is derived from an EMBL/GenBank/DDBJ whole genome shotgun (WGS) entry which is preliminary data.</text>
</comment>
<evidence type="ECO:0000313" key="3">
    <source>
        <dbReference type="Proteomes" id="UP001183222"/>
    </source>
</evidence>
<keyword evidence="2" id="KW-0808">Transferase</keyword>
<dbReference type="EMBL" id="JAVREI010000001">
    <property type="protein sequence ID" value="MDT0274802.1"/>
    <property type="molecule type" value="Genomic_DNA"/>
</dbReference>
<reference evidence="3" key="1">
    <citation type="submission" date="2023-07" db="EMBL/GenBank/DDBJ databases">
        <title>30 novel species of actinomycetes from the DSMZ collection.</title>
        <authorList>
            <person name="Nouioui I."/>
        </authorList>
    </citation>
    <scope>NUCLEOTIDE SEQUENCE [LARGE SCALE GENOMIC DNA]</scope>
    <source>
        <strain evidence="3">DSM 46792</strain>
    </source>
</reference>
<gene>
    <name evidence="2" type="ORF">RM425_02705</name>
</gene>
<sequence>MTEQRSVAIWRDGAAVAVPADEPVLTAADHGLVRGDGAFESVAVLDGRTPHLAAHLARLARSAALLEIPPPGDDVWHALVDAVLVRWRAETEGVLRLFLTRGPGDEAPPTALALLAPVPAETVRQRTAGISVVSLSLGIPADFRAQAPWLLGGAKTLSYAVNMAAYRHAHRLGADDVVLTSLEGELLEGPTSTVVWAAGGTLHTPPTETGILPGTTVARLFERAEADGWPTARSHGTVDDLHAADAVWLMSGVRGAAPVHTLDGVRRADAGLTARVRGLLAR</sequence>
<protein>
    <submittedName>
        <fullName evidence="2">Aminotransferase class IV</fullName>
    </submittedName>
</protein>
<dbReference type="InterPro" id="IPR036038">
    <property type="entry name" value="Aminotransferase-like"/>
</dbReference>
<dbReference type="Proteomes" id="UP001183222">
    <property type="component" value="Unassembled WGS sequence"/>
</dbReference>
<proteinExistence type="inferred from homology"/>
<keyword evidence="2" id="KW-0032">Aminotransferase</keyword>
<name>A0ABU2K3N8_9ACTN</name>
<comment type="similarity">
    <text evidence="1">Belongs to the class-IV pyridoxal-phosphate-dependent aminotransferase family.</text>
</comment>
<dbReference type="RefSeq" id="WP_311343643.1">
    <property type="nucleotide sequence ID" value="NZ_JAVREI010000001.1"/>
</dbReference>
<dbReference type="Gene3D" id="3.30.470.10">
    <property type="match status" value="1"/>
</dbReference>
<dbReference type="InterPro" id="IPR050571">
    <property type="entry name" value="Class-IV_PLP-Dep_Aminotrnsfr"/>
</dbReference>